<accession>E7MLT5</accession>
<evidence type="ECO:0000256" key="1">
    <source>
        <dbReference type="ARBA" id="ARBA00004496"/>
    </source>
</evidence>
<dbReference type="PROSITE" id="PS51096">
    <property type="entry name" value="PTS_EIIA_TYPE_4"/>
    <property type="match status" value="1"/>
</dbReference>
<keyword evidence="3" id="KW-0963">Cytoplasm</keyword>
<dbReference type="GO" id="GO:0016301">
    <property type="term" value="F:kinase activity"/>
    <property type="evidence" value="ECO:0007669"/>
    <property type="project" value="UniProtKB-KW"/>
</dbReference>
<evidence type="ECO:0000256" key="4">
    <source>
        <dbReference type="ARBA" id="ARBA00022597"/>
    </source>
</evidence>
<dbReference type="InterPro" id="IPR036662">
    <property type="entry name" value="PTS_EIIA_man-typ_sf"/>
</dbReference>
<keyword evidence="2" id="KW-0813">Transport</keyword>
<keyword evidence="7" id="KW-0418">Kinase</keyword>
<dbReference type="PANTHER" id="PTHR33799">
    <property type="entry name" value="PTS PERMEASE-RELATED-RELATED"/>
    <property type="match status" value="1"/>
</dbReference>
<evidence type="ECO:0000313" key="10">
    <source>
        <dbReference type="Proteomes" id="UP000004097"/>
    </source>
</evidence>
<dbReference type="HOGENOM" id="CLU_123235_3_1_9"/>
<dbReference type="GO" id="GO:0005737">
    <property type="term" value="C:cytoplasm"/>
    <property type="evidence" value="ECO:0007669"/>
    <property type="project" value="UniProtKB-SubCell"/>
</dbReference>
<evidence type="ECO:0000259" key="8">
    <source>
        <dbReference type="PROSITE" id="PS51096"/>
    </source>
</evidence>
<dbReference type="InterPro" id="IPR033887">
    <property type="entry name" value="PTS_IIA_man"/>
</dbReference>
<dbReference type="GO" id="GO:0009401">
    <property type="term" value="P:phosphoenolpyruvate-dependent sugar phosphotransferase system"/>
    <property type="evidence" value="ECO:0007669"/>
    <property type="project" value="UniProtKB-KW"/>
</dbReference>
<keyword evidence="5" id="KW-0808">Transferase</keyword>
<dbReference type="InterPro" id="IPR004701">
    <property type="entry name" value="PTS_EIIA_man-typ"/>
</dbReference>
<evidence type="ECO:0000256" key="6">
    <source>
        <dbReference type="ARBA" id="ARBA00022683"/>
    </source>
</evidence>
<evidence type="ECO:0000256" key="3">
    <source>
        <dbReference type="ARBA" id="ARBA00022490"/>
    </source>
</evidence>
<reference evidence="9 10" key="1">
    <citation type="submission" date="2010-08" db="EMBL/GenBank/DDBJ databases">
        <authorList>
            <person name="Weinstock G."/>
            <person name="Sodergren E."/>
            <person name="Clifton S."/>
            <person name="Fulton L."/>
            <person name="Fulton B."/>
            <person name="Courtney L."/>
            <person name="Fronick C."/>
            <person name="Harrison M."/>
            <person name="Strong C."/>
            <person name="Farmer C."/>
            <person name="Delahaunty K."/>
            <person name="Markovic C."/>
            <person name="Hall O."/>
            <person name="Minx P."/>
            <person name="Tomlinson C."/>
            <person name="Mitreva M."/>
            <person name="Hou S."/>
            <person name="Chen J."/>
            <person name="Wollam A."/>
            <person name="Pepin K.H."/>
            <person name="Johnson M."/>
            <person name="Bhonagiri V."/>
            <person name="Zhang X."/>
            <person name="Suruliraj S."/>
            <person name="Warren W."/>
            <person name="Chinwalla A."/>
            <person name="Mardis E.R."/>
            <person name="Wilson R.K."/>
        </authorList>
    </citation>
    <scope>NUCLEOTIDE SEQUENCE [LARGE SCALE GENOMIC DNA]</scope>
    <source>
        <strain evidence="9 10">F0204</strain>
    </source>
</reference>
<dbReference type="Proteomes" id="UP000004097">
    <property type="component" value="Unassembled WGS sequence"/>
</dbReference>
<organism evidence="9 10">
    <name type="scientific">Solobacterium moorei F0204</name>
    <dbReference type="NCBI Taxonomy" id="706433"/>
    <lineage>
        <taxon>Bacteria</taxon>
        <taxon>Bacillati</taxon>
        <taxon>Bacillota</taxon>
        <taxon>Erysipelotrichia</taxon>
        <taxon>Erysipelotrichales</taxon>
        <taxon>Erysipelotrichaceae</taxon>
        <taxon>Solobacterium</taxon>
    </lineage>
</organism>
<dbReference type="CDD" id="cd00006">
    <property type="entry name" value="PTS_IIA_man"/>
    <property type="match status" value="1"/>
</dbReference>
<comment type="subcellular location">
    <subcellularLocation>
        <location evidence="1">Cytoplasm</location>
    </subcellularLocation>
</comment>
<dbReference type="PANTHER" id="PTHR33799:SF1">
    <property type="entry name" value="PTS SYSTEM MANNOSE-SPECIFIC EIIAB COMPONENT-RELATED"/>
    <property type="match status" value="1"/>
</dbReference>
<dbReference type="EMBL" id="AECQ01000007">
    <property type="protein sequence ID" value="EFW24941.1"/>
    <property type="molecule type" value="Genomic_DNA"/>
</dbReference>
<dbReference type="RefSeq" id="WP_006525338.1">
    <property type="nucleotide sequence ID" value="NZ_GL637648.1"/>
</dbReference>
<dbReference type="STRING" id="706433.HMPREF9430_00498"/>
<sequence>MIGIIIVTHSNFAEGIKNSVEMIAGKQDNFTAINFENGKDIEDLKNRISQKAEEYTSKGLDVIYVTDLKGATPFNACLYVSTQIWGPVVAGLCLPILLELVLTRDTMDIEDLSSYVRYVITNAKESIQVIDVNELM</sequence>
<dbReference type="Gene3D" id="3.40.50.510">
    <property type="entry name" value="Phosphotransferase system, mannose-type IIA component"/>
    <property type="match status" value="1"/>
</dbReference>
<evidence type="ECO:0000313" key="9">
    <source>
        <dbReference type="EMBL" id="EFW24941.1"/>
    </source>
</evidence>
<evidence type="ECO:0000256" key="2">
    <source>
        <dbReference type="ARBA" id="ARBA00022448"/>
    </source>
</evidence>
<dbReference type="InterPro" id="IPR051471">
    <property type="entry name" value="Bacterial_PTS_sugar_comp"/>
</dbReference>
<dbReference type="GO" id="GO:0016020">
    <property type="term" value="C:membrane"/>
    <property type="evidence" value="ECO:0007669"/>
    <property type="project" value="InterPro"/>
</dbReference>
<dbReference type="SUPFAM" id="SSF53062">
    <property type="entry name" value="PTS system fructose IIA component-like"/>
    <property type="match status" value="1"/>
</dbReference>
<protein>
    <submittedName>
        <fullName evidence="9">PTS system fructose IIA component</fullName>
    </submittedName>
</protein>
<dbReference type="eggNOG" id="COG2893">
    <property type="taxonomic scope" value="Bacteria"/>
</dbReference>
<gene>
    <name evidence="9" type="ORF">HMPREF9430_00498</name>
</gene>
<keyword evidence="6" id="KW-0598">Phosphotransferase system</keyword>
<feature type="domain" description="PTS EIIA type-4" evidence="8">
    <location>
        <begin position="1"/>
        <end position="127"/>
    </location>
</feature>
<dbReference type="Pfam" id="PF03610">
    <property type="entry name" value="EIIA-man"/>
    <property type="match status" value="1"/>
</dbReference>
<comment type="caution">
    <text evidence="9">The sequence shown here is derived from an EMBL/GenBank/DDBJ whole genome shotgun (WGS) entry which is preliminary data.</text>
</comment>
<evidence type="ECO:0000256" key="5">
    <source>
        <dbReference type="ARBA" id="ARBA00022679"/>
    </source>
</evidence>
<dbReference type="AlphaFoldDB" id="E7MLT5"/>
<dbReference type="OrthoDB" id="9799827at2"/>
<keyword evidence="10" id="KW-1185">Reference proteome</keyword>
<evidence type="ECO:0000256" key="7">
    <source>
        <dbReference type="ARBA" id="ARBA00022777"/>
    </source>
</evidence>
<proteinExistence type="predicted"/>
<keyword evidence="4" id="KW-0762">Sugar transport</keyword>
<name>E7MLT5_9FIRM</name>